<keyword evidence="1" id="KW-1133">Transmembrane helix</keyword>
<dbReference type="EMBL" id="UYRT01082969">
    <property type="protein sequence ID" value="VDN26750.1"/>
    <property type="molecule type" value="Genomic_DNA"/>
</dbReference>
<gene>
    <name evidence="2" type="ORF">GPUH_LOCUS15828</name>
</gene>
<dbReference type="PANTHER" id="PTHR43319">
    <property type="entry name" value="BETA-LACTAMASE-RELATED"/>
    <property type="match status" value="1"/>
</dbReference>
<dbReference type="OrthoDB" id="5946976at2759"/>
<protein>
    <submittedName>
        <fullName evidence="4">DUF3301 domain-containing protein</fullName>
    </submittedName>
</protein>
<dbReference type="Proteomes" id="UP000271098">
    <property type="component" value="Unassembled WGS sequence"/>
</dbReference>
<dbReference type="WBParaSite" id="GPUH_0001585001-mRNA-1">
    <property type="protein sequence ID" value="GPUH_0001585001-mRNA-1"/>
    <property type="gene ID" value="GPUH_0001585001"/>
</dbReference>
<proteinExistence type="predicted"/>
<name>A0A183E4D7_9BILA</name>
<dbReference type="PANTHER" id="PTHR43319:SF4">
    <property type="entry name" value="BETA-LACTAMASE DOMAIN-CONTAINING PROTEIN 2"/>
    <property type="match status" value="1"/>
</dbReference>
<organism evidence="4">
    <name type="scientific">Gongylonema pulchrum</name>
    <dbReference type="NCBI Taxonomy" id="637853"/>
    <lineage>
        <taxon>Eukaryota</taxon>
        <taxon>Metazoa</taxon>
        <taxon>Ecdysozoa</taxon>
        <taxon>Nematoda</taxon>
        <taxon>Chromadorea</taxon>
        <taxon>Rhabditida</taxon>
        <taxon>Spirurina</taxon>
        <taxon>Spiruromorpha</taxon>
        <taxon>Spiruroidea</taxon>
        <taxon>Gongylonematidae</taxon>
        <taxon>Gongylonema</taxon>
    </lineage>
</organism>
<evidence type="ECO:0000313" key="4">
    <source>
        <dbReference type="WBParaSite" id="GPUH_0001585001-mRNA-1"/>
    </source>
</evidence>
<dbReference type="AlphaFoldDB" id="A0A183E4D7"/>
<evidence type="ECO:0000313" key="2">
    <source>
        <dbReference type="EMBL" id="VDN26750.1"/>
    </source>
</evidence>
<keyword evidence="1" id="KW-0812">Transmembrane</keyword>
<reference evidence="2 3" key="2">
    <citation type="submission" date="2018-11" db="EMBL/GenBank/DDBJ databases">
        <authorList>
            <consortium name="Pathogen Informatics"/>
        </authorList>
    </citation>
    <scope>NUCLEOTIDE SEQUENCE [LARGE SCALE GENOMIC DNA]</scope>
</reference>
<keyword evidence="1" id="KW-0472">Membrane</keyword>
<dbReference type="Gene3D" id="3.40.710.10">
    <property type="entry name" value="DD-peptidase/beta-lactamase superfamily"/>
    <property type="match status" value="1"/>
</dbReference>
<dbReference type="InterPro" id="IPR012338">
    <property type="entry name" value="Beta-lactam/transpept-like"/>
</dbReference>
<keyword evidence="3" id="KW-1185">Reference proteome</keyword>
<evidence type="ECO:0000313" key="3">
    <source>
        <dbReference type="Proteomes" id="UP000271098"/>
    </source>
</evidence>
<dbReference type="InterPro" id="IPR052907">
    <property type="entry name" value="Beta-lactamase/esterase"/>
</dbReference>
<reference evidence="4" key="1">
    <citation type="submission" date="2016-06" db="UniProtKB">
        <authorList>
            <consortium name="WormBaseParasite"/>
        </authorList>
    </citation>
    <scope>IDENTIFICATION</scope>
</reference>
<accession>A0A183E4D7</accession>
<sequence length="116" mass="13553">MIFPTKLNLIAILIAAYAAFIYVRKNLYTKLPHYFDADDLDPQFQSILEVFRYVFKCENYVKNEAKFDIAITVQNFIDGWEQGGAALTVYYRGQKVVDVWGGYADVQAARKWRRVR</sequence>
<feature type="transmembrane region" description="Helical" evidence="1">
    <location>
        <begin position="6"/>
        <end position="23"/>
    </location>
</feature>
<evidence type="ECO:0000256" key="1">
    <source>
        <dbReference type="SAM" id="Phobius"/>
    </source>
</evidence>